<feature type="compositionally biased region" description="Polar residues" evidence="1">
    <location>
        <begin position="56"/>
        <end position="67"/>
    </location>
</feature>
<feature type="region of interest" description="Disordered" evidence="1">
    <location>
        <begin position="55"/>
        <end position="90"/>
    </location>
</feature>
<organism evidence="2 3">
    <name type="scientific">Liparis tanakae</name>
    <name type="common">Tanaka's snailfish</name>
    <dbReference type="NCBI Taxonomy" id="230148"/>
    <lineage>
        <taxon>Eukaryota</taxon>
        <taxon>Metazoa</taxon>
        <taxon>Chordata</taxon>
        <taxon>Craniata</taxon>
        <taxon>Vertebrata</taxon>
        <taxon>Euteleostomi</taxon>
        <taxon>Actinopterygii</taxon>
        <taxon>Neopterygii</taxon>
        <taxon>Teleostei</taxon>
        <taxon>Neoteleostei</taxon>
        <taxon>Acanthomorphata</taxon>
        <taxon>Eupercaria</taxon>
        <taxon>Perciformes</taxon>
        <taxon>Cottioidei</taxon>
        <taxon>Cottales</taxon>
        <taxon>Liparidae</taxon>
        <taxon>Liparis</taxon>
    </lineage>
</organism>
<feature type="compositionally biased region" description="Basic residues" evidence="1">
    <location>
        <begin position="75"/>
        <end position="84"/>
    </location>
</feature>
<sequence length="119" mass="12911">MSLEMTVSSDSCCVRWTSVRKRTLLCGEPGLGSTGGVTGGFGTFGRVMFHGAYMSNLPQDGPTSTPHASVGHSKDRSRARRKSSRNNSVMSWHTCASARWRRTQASPTARATRSSFVLL</sequence>
<evidence type="ECO:0000313" key="3">
    <source>
        <dbReference type="Proteomes" id="UP000314294"/>
    </source>
</evidence>
<keyword evidence="3" id="KW-1185">Reference proteome</keyword>
<evidence type="ECO:0000256" key="1">
    <source>
        <dbReference type="SAM" id="MobiDB-lite"/>
    </source>
</evidence>
<name>A0A4Z2IML0_9TELE</name>
<proteinExistence type="predicted"/>
<accession>A0A4Z2IML0</accession>
<dbReference type="EMBL" id="SRLO01000068">
    <property type="protein sequence ID" value="TNN79007.1"/>
    <property type="molecule type" value="Genomic_DNA"/>
</dbReference>
<dbReference type="AlphaFoldDB" id="A0A4Z2IML0"/>
<evidence type="ECO:0000313" key="2">
    <source>
        <dbReference type="EMBL" id="TNN79007.1"/>
    </source>
</evidence>
<gene>
    <name evidence="2" type="ORF">EYF80_010686</name>
</gene>
<reference evidence="2 3" key="1">
    <citation type="submission" date="2019-03" db="EMBL/GenBank/DDBJ databases">
        <title>First draft genome of Liparis tanakae, snailfish: a comprehensive survey of snailfish specific genes.</title>
        <authorList>
            <person name="Kim W."/>
            <person name="Song I."/>
            <person name="Jeong J.-H."/>
            <person name="Kim D."/>
            <person name="Kim S."/>
            <person name="Ryu S."/>
            <person name="Song J.Y."/>
            <person name="Lee S.K."/>
        </authorList>
    </citation>
    <scope>NUCLEOTIDE SEQUENCE [LARGE SCALE GENOMIC DNA]</scope>
    <source>
        <tissue evidence="2">Muscle</tissue>
    </source>
</reference>
<comment type="caution">
    <text evidence="2">The sequence shown here is derived from an EMBL/GenBank/DDBJ whole genome shotgun (WGS) entry which is preliminary data.</text>
</comment>
<dbReference type="Proteomes" id="UP000314294">
    <property type="component" value="Unassembled WGS sequence"/>
</dbReference>
<protein>
    <submittedName>
        <fullName evidence="2">Uncharacterized protein</fullName>
    </submittedName>
</protein>